<accession>A0ABT4KBF7</accession>
<name>A0ABT4KBF7_9HYPH</name>
<dbReference type="RefSeq" id="WP_269275869.1">
    <property type="nucleotide sequence ID" value="NZ_JAPVOI010000004.1"/>
</dbReference>
<evidence type="ECO:0000313" key="1">
    <source>
        <dbReference type="EMBL" id="MCZ4089315.1"/>
    </source>
</evidence>
<organism evidence="1 2">
    <name type="scientific">Sinorhizobium psoraleae</name>
    <dbReference type="NCBI Taxonomy" id="520838"/>
    <lineage>
        <taxon>Bacteria</taxon>
        <taxon>Pseudomonadati</taxon>
        <taxon>Pseudomonadota</taxon>
        <taxon>Alphaproteobacteria</taxon>
        <taxon>Hyphomicrobiales</taxon>
        <taxon>Rhizobiaceae</taxon>
        <taxon>Sinorhizobium/Ensifer group</taxon>
        <taxon>Sinorhizobium</taxon>
    </lineage>
</organism>
<evidence type="ECO:0000313" key="2">
    <source>
        <dbReference type="Proteomes" id="UP001079430"/>
    </source>
</evidence>
<keyword evidence="2" id="KW-1185">Reference proteome</keyword>
<gene>
    <name evidence="1" type="ORF">O3W52_04345</name>
</gene>
<dbReference type="EMBL" id="JAPVOI010000004">
    <property type="protein sequence ID" value="MCZ4089315.1"/>
    <property type="molecule type" value="Genomic_DNA"/>
</dbReference>
<proteinExistence type="predicted"/>
<dbReference type="Proteomes" id="UP001079430">
    <property type="component" value="Unassembled WGS sequence"/>
</dbReference>
<sequence length="68" mass="7784">MTLKALIERLEAAGRVERIFDGEIGTLLGWRRKVEYVKNDANGEPTKRVFWVVPSSETWHGSLFHDVA</sequence>
<protein>
    <submittedName>
        <fullName evidence="1">Uncharacterized protein</fullName>
    </submittedName>
</protein>
<comment type="caution">
    <text evidence="1">The sequence shown here is derived from an EMBL/GenBank/DDBJ whole genome shotgun (WGS) entry which is preliminary data.</text>
</comment>
<reference evidence="1" key="1">
    <citation type="submission" date="2022-10" db="EMBL/GenBank/DDBJ databases">
        <title>Whole genome sequencing of three plant growth promoting bacteria isolated from Vachellia tortilis subsp. raddiana in Morocco.</title>
        <authorList>
            <person name="Hnini M."/>
            <person name="Zouagui R."/>
            <person name="Zouagui H."/>
            <person name="Chemao Elfihri M.-W."/>
            <person name="Ibrahimi A."/>
            <person name="Sbabou L."/>
            <person name="Aurag J."/>
        </authorList>
    </citation>
    <scope>NUCLEOTIDE SEQUENCE</scope>
    <source>
        <strain evidence="1">LMR678</strain>
    </source>
</reference>